<organism evidence="4 5">
    <name type="scientific">Coprobacter fastidiosus</name>
    <dbReference type="NCBI Taxonomy" id="1099853"/>
    <lineage>
        <taxon>Bacteria</taxon>
        <taxon>Pseudomonadati</taxon>
        <taxon>Bacteroidota</taxon>
        <taxon>Bacteroidia</taxon>
        <taxon>Bacteroidales</taxon>
        <taxon>Barnesiellaceae</taxon>
        <taxon>Coprobacter</taxon>
    </lineage>
</organism>
<proteinExistence type="predicted"/>
<dbReference type="Pfam" id="PF20958">
    <property type="entry name" value="GxGYxYP_N_3rd"/>
    <property type="match status" value="1"/>
</dbReference>
<comment type="caution">
    <text evidence="4">The sequence shown here is derived from an EMBL/GenBank/DDBJ whole genome shotgun (WGS) entry which is preliminary data.</text>
</comment>
<evidence type="ECO:0000313" key="5">
    <source>
        <dbReference type="Proteomes" id="UP000262954"/>
    </source>
</evidence>
<reference evidence="4 5" key="1">
    <citation type="journal article" date="2018" name="Nat. Biotechnol.">
        <title>A standardized bacterial taxonomy based on genome phylogeny substantially revises the tree of life.</title>
        <authorList>
            <person name="Parks D.H."/>
            <person name="Chuvochina M."/>
            <person name="Waite D.W."/>
            <person name="Rinke C."/>
            <person name="Skarshewski A."/>
            <person name="Chaumeil P.A."/>
            <person name="Hugenholtz P."/>
        </authorList>
    </citation>
    <scope>NUCLEOTIDE SEQUENCE [LARGE SCALE GENOMIC DNA]</scope>
    <source>
        <strain evidence="4">UBA11482</strain>
    </source>
</reference>
<feature type="domain" description="GxGYxYP putative glycoside hydrolase C-terminal" evidence="1">
    <location>
        <begin position="310"/>
        <end position="452"/>
    </location>
</feature>
<sequence length="538" mass="61367">MKGTNKIPLLLLFVILTGCSLRVSKPKYESSLAPESGQFFKCKMSSEIWVADCRRDSALSKMVATAIQGIINQDSAEVYLFLGDHHVRQLNDTERKYTVLNRDSRAGNAGLQSLLDKYLNRFSYIYVWDTCKDWTWNMALMLSSQNKGIPLTREYADWVVKKYNWKGGVVDLSEEWVNKESAYNWAIAELIPKCHKNILFSVGLRDDWRGAPWTLYDYATASGGFAFWLDDAQKDEQQIIRNICIAGKYNPGSIVMGYAKSGDDLLATVNNYGIGYVVSDYYANGSFWSAYPNKSFYQPKGKARKVKPGKIYVSIIFSDGDNLQFDQNALYLMWENDSLRGTVPVGTTMAAGLQEINPFLLEWYYKHKSENDELVAGPSGYQFIYGRDYQKEGYESWLEKNRRWLASAGFHTACFWHATFGSHCFDRFIETAGLQGIFDGDDKTGIAYKNGVIIMNQGEHIRKEGELYNALMKVKAKEDEPVFVNVYPIAAEYGRNGGIAKLKREIDRLEKERPGVYEYLLPKDLAASAARYFDKKKR</sequence>
<dbReference type="InterPro" id="IPR038410">
    <property type="entry name" value="GxGYxYP_C_sf"/>
</dbReference>
<dbReference type="RefSeq" id="WP_009318920.1">
    <property type="nucleotide sequence ID" value="NZ_CABKQP010000005.1"/>
</dbReference>
<dbReference type="Pfam" id="PF20957">
    <property type="entry name" value="GxGYxYP_N_2nd"/>
    <property type="match status" value="1"/>
</dbReference>
<name>A0A354M5N3_9BACT</name>
<protein>
    <submittedName>
        <fullName evidence="4">Uncharacterized protein</fullName>
    </submittedName>
</protein>
<dbReference type="Pfam" id="PF14323">
    <property type="entry name" value="GxGYxYP_C"/>
    <property type="match status" value="1"/>
</dbReference>
<dbReference type="PROSITE" id="PS51257">
    <property type="entry name" value="PROKAR_LIPOPROTEIN"/>
    <property type="match status" value="1"/>
</dbReference>
<dbReference type="PANTHER" id="PTHR37321">
    <property type="entry name" value="EXPORTED PROTEIN-RELATED"/>
    <property type="match status" value="1"/>
</dbReference>
<evidence type="ECO:0000259" key="3">
    <source>
        <dbReference type="Pfam" id="PF20958"/>
    </source>
</evidence>
<dbReference type="PANTHER" id="PTHR37321:SF1">
    <property type="entry name" value="EXPORTED PROTEIN"/>
    <property type="match status" value="1"/>
</dbReference>
<feature type="domain" description="GxGYxYP putative glycoside hydrolase second N-terminal" evidence="2">
    <location>
        <begin position="127"/>
        <end position="194"/>
    </location>
</feature>
<dbReference type="AlphaFoldDB" id="A0A354M5N3"/>
<accession>A0A354M5N3</accession>
<dbReference type="InterPro" id="IPR048309">
    <property type="entry name" value="GxGYxYP_N_3rd"/>
</dbReference>
<gene>
    <name evidence="4" type="ORF">DDY73_12575</name>
</gene>
<evidence type="ECO:0000259" key="1">
    <source>
        <dbReference type="Pfam" id="PF14323"/>
    </source>
</evidence>
<dbReference type="InterPro" id="IPR025832">
    <property type="entry name" value="GxGYxYP_C"/>
</dbReference>
<dbReference type="Proteomes" id="UP000262954">
    <property type="component" value="Unassembled WGS sequence"/>
</dbReference>
<dbReference type="EMBL" id="DNWC01000162">
    <property type="protein sequence ID" value="HBJ09822.1"/>
    <property type="molecule type" value="Genomic_DNA"/>
</dbReference>
<dbReference type="InterPro" id="IPR048310">
    <property type="entry name" value="GxGYxYP_N_2nd"/>
</dbReference>
<feature type="domain" description="GxGYxYP putative glycoside hydrolase third N-terminal" evidence="3">
    <location>
        <begin position="212"/>
        <end position="289"/>
    </location>
</feature>
<evidence type="ECO:0000313" key="4">
    <source>
        <dbReference type="EMBL" id="HBJ09822.1"/>
    </source>
</evidence>
<dbReference type="Gene3D" id="3.20.20.490">
    <property type="entry name" value="GxGYxYP glycoside hydrolase, C-terminal domain"/>
    <property type="match status" value="1"/>
</dbReference>
<evidence type="ECO:0000259" key="2">
    <source>
        <dbReference type="Pfam" id="PF20957"/>
    </source>
</evidence>